<dbReference type="RefSeq" id="YP_010751184.1">
    <property type="nucleotide sequence ID" value="NC_073366.1"/>
</dbReference>
<evidence type="ECO:0000313" key="2">
    <source>
        <dbReference type="Proteomes" id="UP000315956"/>
    </source>
</evidence>
<keyword evidence="2" id="KW-1185">Reference proteome</keyword>
<reference evidence="1 2" key="1">
    <citation type="submission" date="2019-05" db="EMBL/GenBank/DDBJ databases">
        <authorList>
            <person name="Stoner T.H."/>
            <person name="Aull H.G."/>
            <person name="Divens A.M."/>
            <person name="Zack K."/>
            <person name="Garlena R.A."/>
            <person name="Russell D.A."/>
            <person name="Pope W.H."/>
            <person name="Jacobs-Sera D."/>
            <person name="Hatfull G.F."/>
        </authorList>
    </citation>
    <scope>NUCLEOTIDE SEQUENCE [LARGE SCALE GENOMIC DNA]</scope>
</reference>
<dbReference type="EMBL" id="MK937606">
    <property type="protein sequence ID" value="QDH93141.1"/>
    <property type="molecule type" value="Genomic_DNA"/>
</dbReference>
<accession>A0A514DHP2</accession>
<evidence type="ECO:0000313" key="1">
    <source>
        <dbReference type="EMBL" id="QDH93141.1"/>
    </source>
</evidence>
<proteinExistence type="predicted"/>
<organism evidence="1 2">
    <name type="scientific">Microbacterium phage Margaery</name>
    <dbReference type="NCBI Taxonomy" id="2591217"/>
    <lineage>
        <taxon>Viruses</taxon>
        <taxon>Duplodnaviria</taxon>
        <taxon>Heunggongvirae</taxon>
        <taxon>Uroviricota</taxon>
        <taxon>Caudoviricetes</taxon>
        <taxon>Hodgkinviridae</taxon>
        <taxon>Margaeryvirus</taxon>
        <taxon>Margaeryvirus margaery</taxon>
    </lineage>
</organism>
<dbReference type="Proteomes" id="UP000315956">
    <property type="component" value="Segment"/>
</dbReference>
<dbReference type="KEGG" id="vg:80004847"/>
<sequence>MADRILDSVLDAALREFYGTPDREFTDASRARMKAAILTARGTDGGRTLTIDLDTGAWTSEGGAILQAGDGYRVAASVLPGWPEERIAEEYGRYMSADPAPRRMEPAIRRSVERLRGGIEL</sequence>
<dbReference type="GeneID" id="80004847"/>
<protein>
    <submittedName>
        <fullName evidence="1">Uncharacterized protein</fullName>
    </submittedName>
</protein>
<name>A0A514DHP2_9CAUD</name>
<gene>
    <name evidence="1" type="primary">83</name>
    <name evidence="1" type="ORF">PBI_MARGAERY_84</name>
</gene>